<feature type="compositionally biased region" description="Basic and acidic residues" evidence="1">
    <location>
        <begin position="240"/>
        <end position="253"/>
    </location>
</feature>
<name>A0A9W9TBV1_9EURO</name>
<evidence type="ECO:0000256" key="1">
    <source>
        <dbReference type="SAM" id="MobiDB-lite"/>
    </source>
</evidence>
<dbReference type="AlphaFoldDB" id="A0A9W9TBV1"/>
<dbReference type="GeneID" id="83206423"/>
<feature type="region of interest" description="Disordered" evidence="1">
    <location>
        <begin position="1"/>
        <end position="283"/>
    </location>
</feature>
<feature type="compositionally biased region" description="Acidic residues" evidence="1">
    <location>
        <begin position="150"/>
        <end position="162"/>
    </location>
</feature>
<dbReference type="Proteomes" id="UP001150941">
    <property type="component" value="Unassembled WGS sequence"/>
</dbReference>
<organism evidence="2 3">
    <name type="scientific">Penicillium chermesinum</name>
    <dbReference type="NCBI Taxonomy" id="63820"/>
    <lineage>
        <taxon>Eukaryota</taxon>
        <taxon>Fungi</taxon>
        <taxon>Dikarya</taxon>
        <taxon>Ascomycota</taxon>
        <taxon>Pezizomycotina</taxon>
        <taxon>Eurotiomycetes</taxon>
        <taxon>Eurotiomycetidae</taxon>
        <taxon>Eurotiales</taxon>
        <taxon>Aspergillaceae</taxon>
        <taxon>Penicillium</taxon>
    </lineage>
</organism>
<sequence>MEGGQPRAEVGRILSEEERSMLSYAESNAERTERTESPHGDHMEETVDVQEGEVVEGTRSPCSTGGHGSTHVETRTLSEEERSTLGDAEANTEPQQFEASRRESPHGDHREETVEVQKGEAVVETRSPCSTGEYESTMRILEGHETHDDNMEETVDVQEGEVVEGTRSPCSTGGHESTHVETRTLSEEERSTLGDAEANTEPQQFEASRRESPHGDHREETVEVQKGEAVVETRSPCSTGEHENTLRILEGRETPTGVRRLSRSTSRQNHTSESEKWQPYDGTRRRYQILPGLPNSPPHDALKQGMNAVLQPLTGVQDAMARPLTTVDFLEAHRRARPQPDVERSRLGATEARDALGYSNGPTEVADSEGDHEQSQGIVRPGDSPRVDEGLQQEPGAGATPHISPYASVEVAEGPSQPKTGTQEDKRKKEYQAETEAPAEASKVMITFRGRDKHGAWDRIVHRMVVDRSDPSPVERMAAKNARERHATFYDTNLRQVAPALCFDAAVEDGTNTLFVTSDDDLVHNEETVDSIMRAIQDDSDRGRAAKRRQ</sequence>
<reference evidence="2" key="2">
    <citation type="journal article" date="2023" name="IMA Fungus">
        <title>Comparative genomic study of the Penicillium genus elucidates a diverse pangenome and 15 lateral gene transfer events.</title>
        <authorList>
            <person name="Petersen C."/>
            <person name="Sorensen T."/>
            <person name="Nielsen M.R."/>
            <person name="Sondergaard T.E."/>
            <person name="Sorensen J.L."/>
            <person name="Fitzpatrick D.A."/>
            <person name="Frisvad J.C."/>
            <person name="Nielsen K.L."/>
        </authorList>
    </citation>
    <scope>NUCLEOTIDE SEQUENCE</scope>
    <source>
        <strain evidence="2">IBT 19713</strain>
    </source>
</reference>
<protein>
    <submittedName>
        <fullName evidence="2">Uncharacterized protein</fullName>
    </submittedName>
</protein>
<dbReference type="OrthoDB" id="4227485at2759"/>
<evidence type="ECO:0000313" key="2">
    <source>
        <dbReference type="EMBL" id="KAJ5216816.1"/>
    </source>
</evidence>
<proteinExistence type="predicted"/>
<reference evidence="2" key="1">
    <citation type="submission" date="2022-11" db="EMBL/GenBank/DDBJ databases">
        <authorList>
            <person name="Petersen C."/>
        </authorList>
    </citation>
    <scope>NUCLEOTIDE SEQUENCE</scope>
    <source>
        <strain evidence="2">IBT 19713</strain>
    </source>
</reference>
<dbReference type="EMBL" id="JAPQKS010000008">
    <property type="protein sequence ID" value="KAJ5216816.1"/>
    <property type="molecule type" value="Genomic_DNA"/>
</dbReference>
<feature type="compositionally biased region" description="Basic and acidic residues" evidence="1">
    <location>
        <begin position="422"/>
        <end position="432"/>
    </location>
</feature>
<feature type="compositionally biased region" description="Basic and acidic residues" evidence="1">
    <location>
        <begin position="70"/>
        <end position="84"/>
    </location>
</feature>
<evidence type="ECO:0000313" key="3">
    <source>
        <dbReference type="Proteomes" id="UP001150941"/>
    </source>
</evidence>
<feature type="compositionally biased region" description="Basic and acidic residues" evidence="1">
    <location>
        <begin position="176"/>
        <end position="192"/>
    </location>
</feature>
<dbReference type="RefSeq" id="XP_058325687.1">
    <property type="nucleotide sequence ID" value="XM_058479119.1"/>
</dbReference>
<feature type="compositionally biased region" description="Basic and acidic residues" evidence="1">
    <location>
        <begin position="270"/>
        <end position="283"/>
    </location>
</feature>
<comment type="caution">
    <text evidence="2">The sequence shown here is derived from an EMBL/GenBank/DDBJ whole genome shotgun (WGS) entry which is preliminary data.</text>
</comment>
<feature type="region of interest" description="Disordered" evidence="1">
    <location>
        <begin position="331"/>
        <end position="438"/>
    </location>
</feature>
<gene>
    <name evidence="2" type="ORF">N7468_009824</name>
</gene>
<feature type="compositionally biased region" description="Basic and acidic residues" evidence="1">
    <location>
        <begin position="207"/>
        <end position="231"/>
    </location>
</feature>
<accession>A0A9W9TBV1</accession>
<feature type="compositionally biased region" description="Basic and acidic residues" evidence="1">
    <location>
        <begin position="28"/>
        <end position="45"/>
    </location>
</feature>
<feature type="compositionally biased region" description="Basic and acidic residues" evidence="1">
    <location>
        <begin position="99"/>
        <end position="123"/>
    </location>
</feature>
<feature type="compositionally biased region" description="Basic and acidic residues" evidence="1">
    <location>
        <begin position="331"/>
        <end position="354"/>
    </location>
</feature>
<keyword evidence="3" id="KW-1185">Reference proteome</keyword>